<organism evidence="10 11">
    <name type="scientific">Meyerozyma guilliermondii (strain ATCC 6260 / CBS 566 / DSM 6381 / JCM 1539 / NBRC 10279 / NRRL Y-324)</name>
    <name type="common">Yeast</name>
    <name type="synonym">Candida guilliermondii</name>
    <dbReference type="NCBI Taxonomy" id="294746"/>
    <lineage>
        <taxon>Eukaryota</taxon>
        <taxon>Fungi</taxon>
        <taxon>Dikarya</taxon>
        <taxon>Ascomycota</taxon>
        <taxon>Saccharomycotina</taxon>
        <taxon>Pichiomycetes</taxon>
        <taxon>Debaryomycetaceae</taxon>
        <taxon>Meyerozyma</taxon>
    </lineage>
</organism>
<dbReference type="GO" id="GO:0000781">
    <property type="term" value="C:chromosome, telomeric region"/>
    <property type="evidence" value="ECO:0007669"/>
    <property type="project" value="GOC"/>
</dbReference>
<dbReference type="GO" id="GO:0006508">
    <property type="term" value="P:proteolysis"/>
    <property type="evidence" value="ECO:0007669"/>
    <property type="project" value="UniProtKB-KW"/>
</dbReference>
<dbReference type="InParanoid" id="A5DNK0"/>
<dbReference type="GO" id="GO:0005730">
    <property type="term" value="C:nucleolus"/>
    <property type="evidence" value="ECO:0007669"/>
    <property type="project" value="EnsemblFungi"/>
</dbReference>
<feature type="compositionally biased region" description="Basic and acidic residues" evidence="8">
    <location>
        <begin position="213"/>
        <end position="226"/>
    </location>
</feature>
<sequence length="589" mass="65088">MLPGSMAPLIDRLMSVPLQFVGARHAEQDTAKKPEGCVVLTSSGNRGKRSREDDNAVLPETKSVKNDAVSSPKRPKTMAEAVAAYTGKKFRSRKPDLVDSEDDEDVGEDLGEAVGAETDEKSASESPDDADAASATDESDADFTSTDSPSSSTVSSSSTPSTPEKEPTEAQASTKVSEDSTDATKVPKDSTKVTEDSEDSTDPVSSSLPSHYKFNEDPADRGDNGSRRIYKSWREIKGKPAGLINHGVTCYMNTAIQALIHVPAVQHYLNDVATSKTANIKPGSVTKVLADLSRKMWGFDKGKNSKPPKYVDPKQIIRRLDDINCMMSEWQQEDSHEYYMSLLSRLQEDSTPKGKKLNTSIIYDIFGGLLRQKVTCKKCNHVSETKQEFYDLSLGIKKRSAEKQNSGTSTESSSDDQTQDSGSKKAANSQKRRYSIDSSVEEFFSNEVIRADKKDAGYMCEKCKQLTNAHKISTIETAPETLTVHLKRFKFDGNSSSKVKKSISYNKYLDLTDYTTNHTSTMYQLISVIVHEGRSISSGHYIAHCLQPDGSWATYDDEYINKINEKEAMSDDSAYVLVYNKLTTHKQTK</sequence>
<keyword evidence="6" id="KW-0378">Hydrolase</keyword>
<feature type="region of interest" description="Disordered" evidence="8">
    <location>
        <begin position="26"/>
        <end position="226"/>
    </location>
</feature>
<feature type="compositionally biased region" description="Basic and acidic residues" evidence="8">
    <location>
        <begin position="26"/>
        <end position="35"/>
    </location>
</feature>
<evidence type="ECO:0000256" key="8">
    <source>
        <dbReference type="SAM" id="MobiDB-lite"/>
    </source>
</evidence>
<proteinExistence type="inferred from homology"/>
<dbReference type="FunFam" id="3.90.70.10:FF:000146">
    <property type="entry name" value="Ubiquitin-specific protease"/>
    <property type="match status" value="1"/>
</dbReference>
<dbReference type="VEuPathDB" id="FungiDB:PGUG_04851"/>
<protein>
    <recommendedName>
        <fullName evidence="3">ubiquitinyl hydrolase 1</fullName>
        <ecNumber evidence="3">3.4.19.12</ecNumber>
    </recommendedName>
</protein>
<keyword evidence="4" id="KW-0645">Protease</keyword>
<dbReference type="Pfam" id="PF00443">
    <property type="entry name" value="UCH"/>
    <property type="match status" value="1"/>
</dbReference>
<dbReference type="PANTHER" id="PTHR24006">
    <property type="entry name" value="UBIQUITIN CARBOXYL-TERMINAL HYDROLASE"/>
    <property type="match status" value="1"/>
</dbReference>
<dbReference type="InterPro" id="IPR001394">
    <property type="entry name" value="Peptidase_C19_UCH"/>
</dbReference>
<dbReference type="HOGENOM" id="CLU_016013_1_0_1"/>
<dbReference type="OrthoDB" id="289038at2759"/>
<evidence type="ECO:0000256" key="4">
    <source>
        <dbReference type="ARBA" id="ARBA00022670"/>
    </source>
</evidence>
<evidence type="ECO:0000256" key="2">
    <source>
        <dbReference type="ARBA" id="ARBA00009085"/>
    </source>
</evidence>
<evidence type="ECO:0000259" key="9">
    <source>
        <dbReference type="PROSITE" id="PS50235"/>
    </source>
</evidence>
<dbReference type="eggNOG" id="KOG1870">
    <property type="taxonomic scope" value="Eukaryota"/>
</dbReference>
<dbReference type="InterPro" id="IPR018200">
    <property type="entry name" value="USP_CS"/>
</dbReference>
<name>A5DNK0_PICGU</name>
<feature type="region of interest" description="Disordered" evidence="8">
    <location>
        <begin position="400"/>
        <end position="433"/>
    </location>
</feature>
<dbReference type="FunCoup" id="A5DNK0">
    <property type="interactions" value="166"/>
</dbReference>
<evidence type="ECO:0000256" key="1">
    <source>
        <dbReference type="ARBA" id="ARBA00000707"/>
    </source>
</evidence>
<gene>
    <name evidence="10" type="ORF">PGUG_04851</name>
</gene>
<dbReference type="GO" id="GO:0031509">
    <property type="term" value="P:subtelomeric heterochromatin formation"/>
    <property type="evidence" value="ECO:0007669"/>
    <property type="project" value="EnsemblFungi"/>
</dbReference>
<dbReference type="RefSeq" id="XP_001482896.2">
    <property type="nucleotide sequence ID" value="XM_001482846.1"/>
</dbReference>
<feature type="compositionally biased region" description="Basic and acidic residues" evidence="8">
    <location>
        <begin position="185"/>
        <end position="195"/>
    </location>
</feature>
<dbReference type="GO" id="GO:0033567">
    <property type="term" value="P:DNA replication, Okazaki fragment processing"/>
    <property type="evidence" value="ECO:0007669"/>
    <property type="project" value="EnsemblFungi"/>
</dbReference>
<evidence type="ECO:0000256" key="6">
    <source>
        <dbReference type="ARBA" id="ARBA00022801"/>
    </source>
</evidence>
<dbReference type="GO" id="GO:0005829">
    <property type="term" value="C:cytosol"/>
    <property type="evidence" value="ECO:0007669"/>
    <property type="project" value="TreeGrafter"/>
</dbReference>
<evidence type="ECO:0000256" key="3">
    <source>
        <dbReference type="ARBA" id="ARBA00012759"/>
    </source>
</evidence>
<keyword evidence="5" id="KW-0833">Ubl conjugation pathway</keyword>
<dbReference type="GO" id="GO:0043596">
    <property type="term" value="C:nuclear replication fork"/>
    <property type="evidence" value="ECO:0007669"/>
    <property type="project" value="EnsemblFungi"/>
</dbReference>
<dbReference type="PROSITE" id="PS00973">
    <property type="entry name" value="USP_2"/>
    <property type="match status" value="1"/>
</dbReference>
<dbReference type="InterPro" id="IPR050164">
    <property type="entry name" value="Peptidase_C19"/>
</dbReference>
<dbReference type="KEGG" id="pgu:PGUG_04851"/>
<dbReference type="GO" id="GO:0016579">
    <property type="term" value="P:protein deubiquitination"/>
    <property type="evidence" value="ECO:0007669"/>
    <property type="project" value="InterPro"/>
</dbReference>
<keyword evidence="7" id="KW-0788">Thiol protease</keyword>
<dbReference type="GeneID" id="5124943"/>
<evidence type="ECO:0000313" key="10">
    <source>
        <dbReference type="EMBL" id="EDK40753.2"/>
    </source>
</evidence>
<comment type="similarity">
    <text evidence="2">Belongs to the peptidase C19 family.</text>
</comment>
<accession>A5DNK0</accession>
<dbReference type="SUPFAM" id="SSF54001">
    <property type="entry name" value="Cysteine proteinases"/>
    <property type="match status" value="1"/>
</dbReference>
<dbReference type="EC" id="3.4.19.12" evidence="3"/>
<dbReference type="PANTHER" id="PTHR24006:SF758">
    <property type="entry name" value="UBIQUITIN CARBOXYL-TERMINAL HYDROLASE 36"/>
    <property type="match status" value="1"/>
</dbReference>
<comment type="catalytic activity">
    <reaction evidence="1">
        <text>Thiol-dependent hydrolysis of ester, thioester, amide, peptide and isopeptide bonds formed by the C-terminal Gly of ubiquitin (a 76-residue protein attached to proteins as an intracellular targeting signal).</text>
        <dbReference type="EC" id="3.4.19.12"/>
    </reaction>
</comment>
<dbReference type="PROSITE" id="PS50235">
    <property type="entry name" value="USP_3"/>
    <property type="match status" value="1"/>
</dbReference>
<dbReference type="InterPro" id="IPR038765">
    <property type="entry name" value="Papain-like_cys_pep_sf"/>
</dbReference>
<evidence type="ECO:0000256" key="5">
    <source>
        <dbReference type="ARBA" id="ARBA00022786"/>
    </source>
</evidence>
<feature type="compositionally biased region" description="Acidic residues" evidence="8">
    <location>
        <begin position="126"/>
        <end position="141"/>
    </location>
</feature>
<dbReference type="OMA" id="WCTYDDE"/>
<feature type="domain" description="USP" evidence="9">
    <location>
        <begin position="241"/>
        <end position="582"/>
    </location>
</feature>
<feature type="compositionally biased region" description="Acidic residues" evidence="8">
    <location>
        <begin position="98"/>
        <end position="111"/>
    </location>
</feature>
<dbReference type="AlphaFoldDB" id="A5DNK0"/>
<reference evidence="10 11" key="1">
    <citation type="journal article" date="2009" name="Nature">
        <title>Evolution of pathogenicity and sexual reproduction in eight Candida genomes.</title>
        <authorList>
            <person name="Butler G."/>
            <person name="Rasmussen M.D."/>
            <person name="Lin M.F."/>
            <person name="Santos M.A."/>
            <person name="Sakthikumar S."/>
            <person name="Munro C.A."/>
            <person name="Rheinbay E."/>
            <person name="Grabherr M."/>
            <person name="Forche A."/>
            <person name="Reedy J.L."/>
            <person name="Agrafioti I."/>
            <person name="Arnaud M.B."/>
            <person name="Bates S."/>
            <person name="Brown A.J."/>
            <person name="Brunke S."/>
            <person name="Costanzo M.C."/>
            <person name="Fitzpatrick D.A."/>
            <person name="de Groot P.W."/>
            <person name="Harris D."/>
            <person name="Hoyer L.L."/>
            <person name="Hube B."/>
            <person name="Klis F.M."/>
            <person name="Kodira C."/>
            <person name="Lennard N."/>
            <person name="Logue M.E."/>
            <person name="Martin R."/>
            <person name="Neiman A.M."/>
            <person name="Nikolaou E."/>
            <person name="Quail M.A."/>
            <person name="Quinn J."/>
            <person name="Santos M.C."/>
            <person name="Schmitzberger F.F."/>
            <person name="Sherlock G."/>
            <person name="Shah P."/>
            <person name="Silverstein K.A."/>
            <person name="Skrzypek M.S."/>
            <person name="Soll D."/>
            <person name="Staggs R."/>
            <person name="Stansfield I."/>
            <person name="Stumpf M.P."/>
            <person name="Sudbery P.E."/>
            <person name="Srikantha T."/>
            <person name="Zeng Q."/>
            <person name="Berman J."/>
            <person name="Berriman M."/>
            <person name="Heitman J."/>
            <person name="Gow N.A."/>
            <person name="Lorenz M.C."/>
            <person name="Birren B.W."/>
            <person name="Kellis M."/>
            <person name="Cuomo C.A."/>
        </authorList>
    </citation>
    <scope>NUCLEOTIDE SEQUENCE [LARGE SCALE GENOMIC DNA]</scope>
    <source>
        <strain evidence="11">ATCC 6260 / CBS 566 / DSM 6381 / JCM 1539 / NBRC 10279 / NRRL Y-324</strain>
    </source>
</reference>
<keyword evidence="11" id="KW-1185">Reference proteome</keyword>
<dbReference type="Gene3D" id="3.90.70.10">
    <property type="entry name" value="Cysteine proteinases"/>
    <property type="match status" value="1"/>
</dbReference>
<feature type="compositionally biased region" description="Low complexity" evidence="8">
    <location>
        <begin position="142"/>
        <end position="162"/>
    </location>
</feature>
<dbReference type="InterPro" id="IPR028889">
    <property type="entry name" value="USP"/>
</dbReference>
<dbReference type="Proteomes" id="UP000001997">
    <property type="component" value="Unassembled WGS sequence"/>
</dbReference>
<dbReference type="STRING" id="294746.A5DNK0"/>
<evidence type="ECO:0000256" key="7">
    <source>
        <dbReference type="ARBA" id="ARBA00022807"/>
    </source>
</evidence>
<dbReference type="GO" id="GO:0004843">
    <property type="term" value="F:cysteine-type deubiquitinase activity"/>
    <property type="evidence" value="ECO:0007669"/>
    <property type="project" value="UniProtKB-EC"/>
</dbReference>
<dbReference type="EMBL" id="CH408160">
    <property type="protein sequence ID" value="EDK40753.2"/>
    <property type="molecule type" value="Genomic_DNA"/>
</dbReference>
<evidence type="ECO:0000313" key="11">
    <source>
        <dbReference type="Proteomes" id="UP000001997"/>
    </source>
</evidence>